<feature type="transmembrane region" description="Helical" evidence="1">
    <location>
        <begin position="79"/>
        <end position="99"/>
    </location>
</feature>
<evidence type="ECO:0000313" key="3">
    <source>
        <dbReference type="Proteomes" id="UP000000844"/>
    </source>
</evidence>
<dbReference type="InterPro" id="IPR025363">
    <property type="entry name" value="DUF4267"/>
</dbReference>
<dbReference type="STRING" id="446470.Snas_0929"/>
<dbReference type="HOGENOM" id="CLU_127147_0_0_11"/>
<evidence type="ECO:0008006" key="4">
    <source>
        <dbReference type="Google" id="ProtNLM"/>
    </source>
</evidence>
<sequence>MTLRRIATVLTLLVAAFLIYMGIGFLIDPLGNAAGFGLPEASWPGADASAFLNVKGGRDIGIGLTVLALVFARQPKATGLALLAMAVMPVFDAGIVLSYGGSLAAALGIHISAAVIVAASGVLQLFAAKRQQR</sequence>
<protein>
    <recommendedName>
        <fullName evidence="4">Small membrane hydrophobic protein</fullName>
    </recommendedName>
</protein>
<gene>
    <name evidence="2" type="ordered locus">Snas_0929</name>
</gene>
<dbReference type="AlphaFoldDB" id="D3Q931"/>
<name>D3Q931_STANL</name>
<evidence type="ECO:0000256" key="1">
    <source>
        <dbReference type="SAM" id="Phobius"/>
    </source>
</evidence>
<dbReference type="Pfam" id="PF14087">
    <property type="entry name" value="DUF4267"/>
    <property type="match status" value="1"/>
</dbReference>
<dbReference type="RefSeq" id="WP_013016211.1">
    <property type="nucleotide sequence ID" value="NC_013947.1"/>
</dbReference>
<dbReference type="KEGG" id="sna:Snas_0929"/>
<feature type="transmembrane region" description="Helical" evidence="1">
    <location>
        <begin position="7"/>
        <end position="30"/>
    </location>
</feature>
<feature type="transmembrane region" description="Helical" evidence="1">
    <location>
        <begin position="50"/>
        <end position="72"/>
    </location>
</feature>
<keyword evidence="1" id="KW-1133">Transmembrane helix</keyword>
<evidence type="ECO:0000313" key="2">
    <source>
        <dbReference type="EMBL" id="ADD40640.1"/>
    </source>
</evidence>
<dbReference type="eggNOG" id="ENOG5033CN9">
    <property type="taxonomic scope" value="Bacteria"/>
</dbReference>
<keyword evidence="1" id="KW-0812">Transmembrane</keyword>
<feature type="transmembrane region" description="Helical" evidence="1">
    <location>
        <begin position="105"/>
        <end position="127"/>
    </location>
</feature>
<keyword evidence="1" id="KW-0472">Membrane</keyword>
<dbReference type="OrthoDB" id="119790at2"/>
<reference evidence="2 3" key="1">
    <citation type="journal article" date="2009" name="Stand. Genomic Sci.">
        <title>Complete genome sequence of Stackebrandtia nassauensis type strain (LLR-40K-21).</title>
        <authorList>
            <person name="Munk C."/>
            <person name="Lapidus A."/>
            <person name="Copeland A."/>
            <person name="Jando M."/>
            <person name="Mayilraj S."/>
            <person name="Glavina Del Rio T."/>
            <person name="Nolan M."/>
            <person name="Chen F."/>
            <person name="Lucas S."/>
            <person name="Tice H."/>
            <person name="Cheng J.F."/>
            <person name="Han C."/>
            <person name="Detter J.C."/>
            <person name="Bruce D."/>
            <person name="Goodwin L."/>
            <person name="Chain P."/>
            <person name="Pitluck S."/>
            <person name="Goker M."/>
            <person name="Ovchinikova G."/>
            <person name="Pati A."/>
            <person name="Ivanova N."/>
            <person name="Mavromatis K."/>
            <person name="Chen A."/>
            <person name="Palaniappan K."/>
            <person name="Land M."/>
            <person name="Hauser L."/>
            <person name="Chang Y.J."/>
            <person name="Jeffries C.D."/>
            <person name="Bristow J."/>
            <person name="Eisen J.A."/>
            <person name="Markowitz V."/>
            <person name="Hugenholtz P."/>
            <person name="Kyrpides N.C."/>
            <person name="Klenk H.P."/>
        </authorList>
    </citation>
    <scope>NUCLEOTIDE SEQUENCE [LARGE SCALE GENOMIC DNA]</scope>
    <source>
        <strain evidence="3">DSM 44728 / CIP 108903 / NRRL B-16338 / NBRC 102104 / LLR-40K-21</strain>
    </source>
</reference>
<keyword evidence="3" id="KW-1185">Reference proteome</keyword>
<proteinExistence type="predicted"/>
<organism evidence="2 3">
    <name type="scientific">Stackebrandtia nassauensis (strain DSM 44728 / CIP 108903 / NRRL B-16338 / NBRC 102104 / LLR-40K-21)</name>
    <dbReference type="NCBI Taxonomy" id="446470"/>
    <lineage>
        <taxon>Bacteria</taxon>
        <taxon>Bacillati</taxon>
        <taxon>Actinomycetota</taxon>
        <taxon>Actinomycetes</taxon>
        <taxon>Glycomycetales</taxon>
        <taxon>Glycomycetaceae</taxon>
        <taxon>Stackebrandtia</taxon>
    </lineage>
</organism>
<accession>D3Q931</accession>
<dbReference type="EMBL" id="CP001778">
    <property type="protein sequence ID" value="ADD40640.1"/>
    <property type="molecule type" value="Genomic_DNA"/>
</dbReference>
<dbReference type="Proteomes" id="UP000000844">
    <property type="component" value="Chromosome"/>
</dbReference>